<dbReference type="SUPFAM" id="SSF55961">
    <property type="entry name" value="Bet v1-like"/>
    <property type="match status" value="1"/>
</dbReference>
<dbReference type="GO" id="GO:0005506">
    <property type="term" value="F:iron ion binding"/>
    <property type="evidence" value="ECO:0007669"/>
    <property type="project" value="InterPro"/>
</dbReference>
<dbReference type="GO" id="GO:0051537">
    <property type="term" value="F:2 iron, 2 sulfur cluster binding"/>
    <property type="evidence" value="ECO:0007669"/>
    <property type="project" value="InterPro"/>
</dbReference>
<feature type="domain" description="Aromatic-ring-hydroxylating dioxygenase alpha subunit C-terminal" evidence="2">
    <location>
        <begin position="106"/>
        <end position="300"/>
    </location>
</feature>
<accession>A0A248JZ59</accession>
<dbReference type="Gene3D" id="3.90.380.10">
    <property type="entry name" value="Naphthalene 1,2-dioxygenase Alpha Subunit, Chain A, domain 1"/>
    <property type="match status" value="1"/>
</dbReference>
<organism evidence="3 4">
    <name type="scientific">Nitrospirillum viridazoti CBAmc</name>
    <dbReference type="NCBI Taxonomy" id="1441467"/>
    <lineage>
        <taxon>Bacteria</taxon>
        <taxon>Pseudomonadati</taxon>
        <taxon>Pseudomonadota</taxon>
        <taxon>Alphaproteobacteria</taxon>
        <taxon>Rhodospirillales</taxon>
        <taxon>Azospirillaceae</taxon>
        <taxon>Nitrospirillum</taxon>
        <taxon>Nitrospirillum viridazoti</taxon>
    </lineage>
</organism>
<dbReference type="Proteomes" id="UP000197153">
    <property type="component" value="Chromosome 2"/>
</dbReference>
<proteinExistence type="predicted"/>
<dbReference type="EMBL" id="CP022111">
    <property type="protein sequence ID" value="ASG23438.1"/>
    <property type="molecule type" value="Genomic_DNA"/>
</dbReference>
<dbReference type="CDD" id="cd00680">
    <property type="entry name" value="RHO_alpha_C"/>
    <property type="match status" value="1"/>
</dbReference>
<dbReference type="AlphaFoldDB" id="A0A248JZ59"/>
<dbReference type="KEGG" id="nao:Y958_21795"/>
<evidence type="ECO:0000259" key="2">
    <source>
        <dbReference type="Pfam" id="PF00848"/>
    </source>
</evidence>
<dbReference type="PANTHER" id="PTHR43756">
    <property type="entry name" value="CHOLINE MONOOXYGENASE, CHLOROPLASTIC"/>
    <property type="match status" value="1"/>
</dbReference>
<evidence type="ECO:0000313" key="3">
    <source>
        <dbReference type="EMBL" id="ASG23438.1"/>
    </source>
</evidence>
<comment type="cofactor">
    <cofactor evidence="1">
        <name>Fe cation</name>
        <dbReference type="ChEBI" id="CHEBI:24875"/>
    </cofactor>
</comment>
<dbReference type="PANTHER" id="PTHR43756:SF5">
    <property type="entry name" value="CHOLINE MONOOXYGENASE, CHLOROPLASTIC"/>
    <property type="match status" value="1"/>
</dbReference>
<evidence type="ECO:0000313" key="4">
    <source>
        <dbReference type="Proteomes" id="UP000197153"/>
    </source>
</evidence>
<sequence>MGEMLPARWFDDPDCHARELAALRRQWLYVGTRFDTPLTRTVLDTPVTVTAALTARDDQGRTLEVDACGAFVFMRLEGGGPGLADHLRPVAGHLARLSGQCDQPIAEDHVAFAANWKALVENTMDDFHGSTVHPTTIHPAVHADWQTHLETARHGRHSTSSWLLSEGTETWWRRIDGKMGLRRVTDHARYDHCFVFPNLYVASFYGAMVITHTVTPLAADRSRLDWRLFLPVTAPEKPAVAAFRRSLTSVLAGSARAVILEDQPLCERVQQGRAAALGPGILGRRERRIADFHHAWARTLGLDAPPLPADAPYEENAV</sequence>
<name>A0A248JZ59_9PROT</name>
<reference evidence="3 4" key="1">
    <citation type="submission" date="2017-06" db="EMBL/GenBank/DDBJ databases">
        <title>Complete genome sequence of Nitrospirillum amazonense strain CBAmC, an endophytic nitrogen-fixing and plant growth-promoting bacterium, isolated from sugarcane.</title>
        <authorList>
            <person name="Schwab S."/>
            <person name="dos Santos Teixeira K.R."/>
            <person name="Simoes Araujo J.L."/>
            <person name="Soares Vidal M."/>
            <person name="Borges de Freitas H.R."/>
            <person name="Rivello Crivelaro A.L."/>
            <person name="Bueno de Camargo Nunes A."/>
            <person name="dos Santos C.M."/>
            <person name="Palmeira da Silva Rosa D."/>
            <person name="da Silva Padilha D."/>
            <person name="da Silva E."/>
            <person name="Araujo Terra L."/>
            <person name="Soares Mendes V."/>
            <person name="Farinelli L."/>
            <person name="Magalhaes Cruz L."/>
            <person name="Baldani J.I."/>
        </authorList>
    </citation>
    <scope>NUCLEOTIDE SEQUENCE [LARGE SCALE GENOMIC DNA]</scope>
    <source>
        <strain evidence="3 4">CBAmC</strain>
    </source>
</reference>
<evidence type="ECO:0000256" key="1">
    <source>
        <dbReference type="ARBA" id="ARBA00001962"/>
    </source>
</evidence>
<dbReference type="InterPro" id="IPR015879">
    <property type="entry name" value="Ring_hydroxy_dOase_asu_C_dom"/>
</dbReference>
<dbReference type="InterPro" id="IPR001663">
    <property type="entry name" value="Rng_hydr_dOase-A"/>
</dbReference>
<gene>
    <name evidence="3" type="ORF">Y958_21795</name>
</gene>
<dbReference type="Pfam" id="PF00848">
    <property type="entry name" value="Ring_hydroxyl_A"/>
    <property type="match status" value="1"/>
</dbReference>
<protein>
    <recommendedName>
        <fullName evidence="2">Aromatic-ring-hydroxylating dioxygenase alpha subunit C-terminal domain-containing protein</fullName>
    </recommendedName>
</protein>
<dbReference type="RefSeq" id="WP_088873933.1">
    <property type="nucleotide sequence ID" value="NZ_CP022111.1"/>
</dbReference>
<keyword evidence="4" id="KW-1185">Reference proteome</keyword>